<comment type="similarity">
    <text evidence="1 4 5">Belongs to the bacterial ribosomal protein bS18 family.</text>
</comment>
<dbReference type="Pfam" id="PF01084">
    <property type="entry name" value="Ribosomal_S18"/>
    <property type="match status" value="1"/>
</dbReference>
<keyword evidence="4" id="KW-0694">RNA-binding</keyword>
<evidence type="ECO:0000313" key="6">
    <source>
        <dbReference type="EMBL" id="HHJ52833.1"/>
    </source>
</evidence>
<accession>A0A7V5PPH1</accession>
<evidence type="ECO:0000256" key="5">
    <source>
        <dbReference type="RuleBase" id="RU003910"/>
    </source>
</evidence>
<evidence type="ECO:0000256" key="3">
    <source>
        <dbReference type="ARBA" id="ARBA00023274"/>
    </source>
</evidence>
<keyword evidence="2 4" id="KW-0689">Ribosomal protein</keyword>
<dbReference type="InterPro" id="IPR036870">
    <property type="entry name" value="Ribosomal_bS18_sf"/>
</dbReference>
<dbReference type="EMBL" id="DROD01000442">
    <property type="protein sequence ID" value="HHJ52833.1"/>
    <property type="molecule type" value="Genomic_DNA"/>
</dbReference>
<dbReference type="PANTHER" id="PTHR13479">
    <property type="entry name" value="30S RIBOSOMAL PROTEIN S18"/>
    <property type="match status" value="1"/>
</dbReference>
<dbReference type="GO" id="GO:0003735">
    <property type="term" value="F:structural constituent of ribosome"/>
    <property type="evidence" value="ECO:0007669"/>
    <property type="project" value="InterPro"/>
</dbReference>
<organism evidence="6">
    <name type="scientific">Caldithrix abyssi</name>
    <dbReference type="NCBI Taxonomy" id="187145"/>
    <lineage>
        <taxon>Bacteria</taxon>
        <taxon>Pseudomonadati</taxon>
        <taxon>Calditrichota</taxon>
        <taxon>Calditrichia</taxon>
        <taxon>Calditrichales</taxon>
        <taxon>Calditrichaceae</taxon>
        <taxon>Caldithrix</taxon>
    </lineage>
</organism>
<dbReference type="Proteomes" id="UP000886124">
    <property type="component" value="Unassembled WGS sequence"/>
</dbReference>
<dbReference type="PRINTS" id="PR00974">
    <property type="entry name" value="RIBOSOMALS18"/>
</dbReference>
<reference evidence="6" key="1">
    <citation type="journal article" date="2020" name="mSystems">
        <title>Genome- and Community-Level Interaction Insights into Carbon Utilization and Element Cycling Functions of Hydrothermarchaeota in Hydrothermal Sediment.</title>
        <authorList>
            <person name="Zhou Z."/>
            <person name="Liu Y."/>
            <person name="Xu W."/>
            <person name="Pan J."/>
            <person name="Luo Z.H."/>
            <person name="Li M."/>
        </authorList>
    </citation>
    <scope>NUCLEOTIDE SEQUENCE [LARGE SCALE GENOMIC DNA]</scope>
    <source>
        <strain evidence="6">HyVt-527</strain>
    </source>
</reference>
<name>A0A7V5PPH1_CALAY</name>
<proteinExistence type="inferred from homology"/>
<dbReference type="NCBIfam" id="TIGR00165">
    <property type="entry name" value="S18"/>
    <property type="match status" value="1"/>
</dbReference>
<comment type="subunit">
    <text evidence="4">Part of the 30S ribosomal subunit. Forms a tight heterodimer with protein bS6.</text>
</comment>
<protein>
    <recommendedName>
        <fullName evidence="4">Small ribosomal subunit protein bS18</fullName>
    </recommendedName>
</protein>
<sequence length="75" mass="9069">MLKLRRKRVCHFCQEKVVYIDFKDERKLFRYLTEQGKIIPRHTSGTCAKHQRQLARAIKRARHLALIPFVTDFTR</sequence>
<keyword evidence="4" id="KW-0699">rRNA-binding</keyword>
<dbReference type="SUPFAM" id="SSF46911">
    <property type="entry name" value="Ribosomal protein S18"/>
    <property type="match status" value="1"/>
</dbReference>
<evidence type="ECO:0000256" key="4">
    <source>
        <dbReference type="HAMAP-Rule" id="MF_00270"/>
    </source>
</evidence>
<evidence type="ECO:0000256" key="2">
    <source>
        <dbReference type="ARBA" id="ARBA00022980"/>
    </source>
</evidence>
<dbReference type="GO" id="GO:0006412">
    <property type="term" value="P:translation"/>
    <property type="evidence" value="ECO:0007669"/>
    <property type="project" value="UniProtKB-UniRule"/>
</dbReference>
<keyword evidence="3 4" id="KW-0687">Ribonucleoprotein</keyword>
<dbReference type="InterPro" id="IPR001648">
    <property type="entry name" value="Ribosomal_bS18"/>
</dbReference>
<dbReference type="GO" id="GO:0022627">
    <property type="term" value="C:cytosolic small ribosomal subunit"/>
    <property type="evidence" value="ECO:0007669"/>
    <property type="project" value="TreeGrafter"/>
</dbReference>
<dbReference type="AlphaFoldDB" id="A0A7V5PPH1"/>
<dbReference type="HAMAP" id="MF_00270">
    <property type="entry name" value="Ribosomal_bS18"/>
    <property type="match status" value="1"/>
</dbReference>
<dbReference type="Gene3D" id="4.10.640.10">
    <property type="entry name" value="Ribosomal protein S18"/>
    <property type="match status" value="1"/>
</dbReference>
<evidence type="ECO:0000256" key="1">
    <source>
        <dbReference type="ARBA" id="ARBA00005589"/>
    </source>
</evidence>
<dbReference type="PANTHER" id="PTHR13479:SF40">
    <property type="entry name" value="SMALL RIBOSOMAL SUBUNIT PROTEIN BS18M"/>
    <property type="match status" value="1"/>
</dbReference>
<comment type="function">
    <text evidence="4">Binds as a heterodimer with protein bS6 to the central domain of the 16S rRNA, where it helps stabilize the platform of the 30S subunit.</text>
</comment>
<gene>
    <name evidence="4 6" type="primary">rpsR</name>
    <name evidence="6" type="ORF">ENJ89_06520</name>
</gene>
<dbReference type="GO" id="GO:0070181">
    <property type="term" value="F:small ribosomal subunit rRNA binding"/>
    <property type="evidence" value="ECO:0007669"/>
    <property type="project" value="TreeGrafter"/>
</dbReference>
<comment type="caution">
    <text evidence="6">The sequence shown here is derived from an EMBL/GenBank/DDBJ whole genome shotgun (WGS) entry which is preliminary data.</text>
</comment>